<dbReference type="Proteomes" id="UP000011115">
    <property type="component" value="Unassembled WGS sequence"/>
</dbReference>
<reference evidence="1" key="2">
    <citation type="submission" date="2015-06" db="UniProtKB">
        <authorList>
            <consortium name="EnsemblPlants"/>
        </authorList>
    </citation>
    <scope>IDENTIFICATION</scope>
    <source>
        <strain evidence="1">DM1-3 516 R44</strain>
    </source>
</reference>
<reference evidence="2" key="1">
    <citation type="journal article" date="2011" name="Nature">
        <title>Genome sequence and analysis of the tuber crop potato.</title>
        <authorList>
            <consortium name="The Potato Genome Sequencing Consortium"/>
        </authorList>
    </citation>
    <scope>NUCLEOTIDE SEQUENCE [LARGE SCALE GENOMIC DNA]</scope>
    <source>
        <strain evidence="2">cv. DM1-3 516 R44</strain>
    </source>
</reference>
<sequence length="115" mass="13050">MKARTDGKKSPSVFCLFWDLNLRPHGKLMSELYGKGPMELVYLVCACLFADYPCSTKPYCISSCRHLLMKMFLFFARIANQGCLRNGRLLEETTTSHGVRKIRAEEVPKIHGSCS</sequence>
<accession>M1BZH2</accession>
<dbReference type="Gramene" id="PGSC0003DMT400056474">
    <property type="protein sequence ID" value="PGSC0003DMT400056474"/>
    <property type="gene ID" value="PGSC0003DMG400021939"/>
</dbReference>
<keyword evidence="2" id="KW-1185">Reference proteome</keyword>
<dbReference type="InParanoid" id="M1BZH2"/>
<dbReference type="HOGENOM" id="CLU_2113238_0_0_1"/>
<dbReference type="AlphaFoldDB" id="M1BZH2"/>
<evidence type="ECO:0000313" key="1">
    <source>
        <dbReference type="EnsemblPlants" id="PGSC0003DMT400056474"/>
    </source>
</evidence>
<organism evidence="1 2">
    <name type="scientific">Solanum tuberosum</name>
    <name type="common">Potato</name>
    <dbReference type="NCBI Taxonomy" id="4113"/>
    <lineage>
        <taxon>Eukaryota</taxon>
        <taxon>Viridiplantae</taxon>
        <taxon>Streptophyta</taxon>
        <taxon>Embryophyta</taxon>
        <taxon>Tracheophyta</taxon>
        <taxon>Spermatophyta</taxon>
        <taxon>Magnoliopsida</taxon>
        <taxon>eudicotyledons</taxon>
        <taxon>Gunneridae</taxon>
        <taxon>Pentapetalae</taxon>
        <taxon>asterids</taxon>
        <taxon>lamiids</taxon>
        <taxon>Solanales</taxon>
        <taxon>Solanaceae</taxon>
        <taxon>Solanoideae</taxon>
        <taxon>Solaneae</taxon>
        <taxon>Solanum</taxon>
    </lineage>
</organism>
<dbReference type="EnsemblPlants" id="PGSC0003DMT400056474">
    <property type="protein sequence ID" value="PGSC0003DMT400056474"/>
    <property type="gene ID" value="PGSC0003DMG400021939"/>
</dbReference>
<name>M1BZH2_SOLTU</name>
<evidence type="ECO:0000313" key="2">
    <source>
        <dbReference type="Proteomes" id="UP000011115"/>
    </source>
</evidence>
<protein>
    <submittedName>
        <fullName evidence="1">Uncharacterized protein</fullName>
    </submittedName>
</protein>
<dbReference type="PaxDb" id="4113-PGSC0003DMT400056474"/>
<proteinExistence type="predicted"/>